<dbReference type="CDD" id="cd00555">
    <property type="entry name" value="Maf"/>
    <property type="match status" value="1"/>
</dbReference>
<dbReference type="Gene3D" id="3.90.950.10">
    <property type="match status" value="1"/>
</dbReference>
<dbReference type="HAMAP" id="MF_00528">
    <property type="entry name" value="Maf"/>
    <property type="match status" value="1"/>
</dbReference>
<sequence>MKLLLASGSPRRLELLARIGVTPNLVAAVDLDETPLTNETPRELAKRLCLAKGQAADLRGYDVALSADTVVGVGRRILGKPQDEAQARQFLELLSGRAHRVWTGIALTLAGGEQVHRVVGTRLQFKQLSNAEINSYLAGGDWRGKAGGYGIQGMAEMFVRSLNGSYSNVMGLPLHETYLLLNGVGYPVLAQ</sequence>
<gene>
    <name evidence="3" type="ORF">MNBD_ALPHA06-315</name>
</gene>
<accession>A0A3B0REQ8</accession>
<dbReference type="InterPro" id="IPR003697">
    <property type="entry name" value="Maf-like"/>
</dbReference>
<name>A0A3B0REQ8_9ZZZZ</name>
<dbReference type="PANTHER" id="PTHR43213">
    <property type="entry name" value="BIFUNCTIONAL DTTP/UTP PYROPHOSPHATASE/METHYLTRANSFERASE PROTEIN-RELATED"/>
    <property type="match status" value="1"/>
</dbReference>
<dbReference type="EMBL" id="UOEE01000002">
    <property type="protein sequence ID" value="VAV86558.1"/>
    <property type="molecule type" value="Genomic_DNA"/>
</dbReference>
<reference evidence="3" key="1">
    <citation type="submission" date="2018-06" db="EMBL/GenBank/DDBJ databases">
        <authorList>
            <person name="Zhirakovskaya E."/>
        </authorList>
    </citation>
    <scope>NUCLEOTIDE SEQUENCE</scope>
</reference>
<comment type="cofactor">
    <cofactor evidence="1">
        <name>a divalent metal cation</name>
        <dbReference type="ChEBI" id="CHEBI:60240"/>
    </cofactor>
</comment>
<dbReference type="Pfam" id="PF02545">
    <property type="entry name" value="Maf"/>
    <property type="match status" value="1"/>
</dbReference>
<evidence type="ECO:0000256" key="2">
    <source>
        <dbReference type="ARBA" id="ARBA00022801"/>
    </source>
</evidence>
<dbReference type="InterPro" id="IPR029001">
    <property type="entry name" value="ITPase-like_fam"/>
</dbReference>
<dbReference type="PANTHER" id="PTHR43213:SF5">
    <property type="entry name" value="BIFUNCTIONAL DTTP_UTP PYROPHOSPHATASE_METHYLTRANSFERASE PROTEIN-RELATED"/>
    <property type="match status" value="1"/>
</dbReference>
<dbReference type="GO" id="GO:0047429">
    <property type="term" value="F:nucleoside triphosphate diphosphatase activity"/>
    <property type="evidence" value="ECO:0007669"/>
    <property type="project" value="InterPro"/>
</dbReference>
<dbReference type="NCBIfam" id="TIGR00172">
    <property type="entry name" value="maf"/>
    <property type="match status" value="1"/>
</dbReference>
<evidence type="ECO:0000256" key="1">
    <source>
        <dbReference type="ARBA" id="ARBA00001968"/>
    </source>
</evidence>
<keyword evidence="2" id="KW-0378">Hydrolase</keyword>
<dbReference type="SUPFAM" id="SSF52972">
    <property type="entry name" value="ITPase-like"/>
    <property type="match status" value="1"/>
</dbReference>
<evidence type="ECO:0000313" key="3">
    <source>
        <dbReference type="EMBL" id="VAV86558.1"/>
    </source>
</evidence>
<protein>
    <submittedName>
        <fullName evidence="3">Septum formation protein Maf</fullName>
    </submittedName>
</protein>
<proteinExistence type="inferred from homology"/>
<dbReference type="PIRSF" id="PIRSF006305">
    <property type="entry name" value="Maf"/>
    <property type="match status" value="1"/>
</dbReference>
<dbReference type="AlphaFoldDB" id="A0A3B0REQ8"/>
<organism evidence="3">
    <name type="scientific">hydrothermal vent metagenome</name>
    <dbReference type="NCBI Taxonomy" id="652676"/>
    <lineage>
        <taxon>unclassified sequences</taxon>
        <taxon>metagenomes</taxon>
        <taxon>ecological metagenomes</taxon>
    </lineage>
</organism>